<keyword evidence="2 5" id="KW-0812">Transmembrane</keyword>
<evidence type="ECO:0000256" key="5">
    <source>
        <dbReference type="SAM" id="Phobius"/>
    </source>
</evidence>
<keyword evidence="3 5" id="KW-1133">Transmembrane helix</keyword>
<evidence type="ECO:0000313" key="9">
    <source>
        <dbReference type="EMBL" id="CAF3580380.1"/>
    </source>
</evidence>
<feature type="transmembrane region" description="Helical" evidence="5">
    <location>
        <begin position="76"/>
        <end position="99"/>
    </location>
</feature>
<protein>
    <recommendedName>
        <fullName evidence="6">Fatty acid hydroxylase domain-containing protein</fullName>
    </recommendedName>
</protein>
<evidence type="ECO:0000313" key="7">
    <source>
        <dbReference type="EMBL" id="CAF0795808.1"/>
    </source>
</evidence>
<feature type="domain" description="Fatty acid hydroxylase" evidence="6">
    <location>
        <begin position="172"/>
        <end position="298"/>
    </location>
</feature>
<organism evidence="7 11">
    <name type="scientific">Didymodactylos carnosus</name>
    <dbReference type="NCBI Taxonomy" id="1234261"/>
    <lineage>
        <taxon>Eukaryota</taxon>
        <taxon>Metazoa</taxon>
        <taxon>Spiralia</taxon>
        <taxon>Gnathifera</taxon>
        <taxon>Rotifera</taxon>
        <taxon>Eurotatoria</taxon>
        <taxon>Bdelloidea</taxon>
        <taxon>Philodinida</taxon>
        <taxon>Philodinidae</taxon>
        <taxon>Didymodactylos</taxon>
    </lineage>
</organism>
<accession>A0A813SGK2</accession>
<dbReference type="AlphaFoldDB" id="A0A813SGK2"/>
<comment type="subcellular location">
    <subcellularLocation>
        <location evidence="1">Membrane</location>
    </subcellularLocation>
</comment>
<dbReference type="Pfam" id="PF04116">
    <property type="entry name" value="FA_hydroxylase"/>
    <property type="match status" value="1"/>
</dbReference>
<sequence length="311" mass="36336">MKSRSRISQEKQIDGTLDNLKLNDNLSSIFDVHIGTWIAGLLSLLSLAAAISWPYVKLSRNFSSHLLEMKNVNDYFIINFFVFCSYTFQYVMTAGVLEYTNPKGFASKKLTDEDRERRKRQIRKELGLGIIAMLINTTYAVTWMYFVEPYLWNAGFFVKRRYSLTWFLLDVIVYGLIFDTWFYWTHRALHESTYLWDKIHVIHHAFKAPSAFCQDAVHPLEGLVQGAMGHYVAPIFFPFHPIALAFFGLFTSCFAIAAHDGRMGDLNHHYAHHSKGKGRLHNFNYGLYWPLWDWICNTRYHDESETKSIKN</sequence>
<dbReference type="Proteomes" id="UP000663829">
    <property type="component" value="Unassembled WGS sequence"/>
</dbReference>
<evidence type="ECO:0000313" key="8">
    <source>
        <dbReference type="EMBL" id="CAF0870599.1"/>
    </source>
</evidence>
<feature type="transmembrane region" description="Helical" evidence="5">
    <location>
        <begin position="166"/>
        <end position="184"/>
    </location>
</feature>
<evidence type="ECO:0000256" key="2">
    <source>
        <dbReference type="ARBA" id="ARBA00022692"/>
    </source>
</evidence>
<keyword evidence="4 5" id="KW-0472">Membrane</keyword>
<dbReference type="EMBL" id="CAJNOK010002678">
    <property type="protein sequence ID" value="CAF0870599.1"/>
    <property type="molecule type" value="Genomic_DNA"/>
</dbReference>
<name>A0A813SGK2_9BILA</name>
<dbReference type="GO" id="GO:0008610">
    <property type="term" value="P:lipid biosynthetic process"/>
    <property type="evidence" value="ECO:0007669"/>
    <property type="project" value="InterPro"/>
</dbReference>
<evidence type="ECO:0000313" key="10">
    <source>
        <dbReference type="EMBL" id="CAF3655442.1"/>
    </source>
</evidence>
<dbReference type="InterPro" id="IPR050307">
    <property type="entry name" value="Sterol_Desaturase_Related"/>
</dbReference>
<evidence type="ECO:0000256" key="1">
    <source>
        <dbReference type="ARBA" id="ARBA00004370"/>
    </source>
</evidence>
<feature type="transmembrane region" description="Helical" evidence="5">
    <location>
        <begin position="126"/>
        <end position="146"/>
    </location>
</feature>
<feature type="transmembrane region" description="Helical" evidence="5">
    <location>
        <begin position="235"/>
        <end position="258"/>
    </location>
</feature>
<evidence type="ECO:0000256" key="3">
    <source>
        <dbReference type="ARBA" id="ARBA00022989"/>
    </source>
</evidence>
<evidence type="ECO:0000313" key="11">
    <source>
        <dbReference type="Proteomes" id="UP000663829"/>
    </source>
</evidence>
<evidence type="ECO:0000256" key="4">
    <source>
        <dbReference type="ARBA" id="ARBA00023136"/>
    </source>
</evidence>
<dbReference type="Proteomes" id="UP000682733">
    <property type="component" value="Unassembled WGS sequence"/>
</dbReference>
<dbReference type="Proteomes" id="UP000681722">
    <property type="component" value="Unassembled WGS sequence"/>
</dbReference>
<reference evidence="7" key="1">
    <citation type="submission" date="2021-02" db="EMBL/GenBank/DDBJ databases">
        <authorList>
            <person name="Nowell W R."/>
        </authorList>
    </citation>
    <scope>NUCLEOTIDE SEQUENCE</scope>
</reference>
<dbReference type="EMBL" id="CAJOBA010002679">
    <property type="protein sequence ID" value="CAF3655442.1"/>
    <property type="molecule type" value="Genomic_DNA"/>
</dbReference>
<dbReference type="GO" id="GO:0016020">
    <property type="term" value="C:membrane"/>
    <property type="evidence" value="ECO:0007669"/>
    <property type="project" value="UniProtKB-SubCell"/>
</dbReference>
<proteinExistence type="predicted"/>
<dbReference type="OrthoDB" id="408954at2759"/>
<dbReference type="EMBL" id="CAJOBC010000390">
    <property type="protein sequence ID" value="CAF3580380.1"/>
    <property type="molecule type" value="Genomic_DNA"/>
</dbReference>
<gene>
    <name evidence="7" type="ORF">GPM918_LOCUS3245</name>
    <name evidence="8" type="ORF">OVA965_LOCUS8110</name>
    <name evidence="9" type="ORF">SRO942_LOCUS3245</name>
    <name evidence="10" type="ORF">TMI583_LOCUS8106</name>
</gene>
<dbReference type="EMBL" id="CAJNOQ010000390">
    <property type="protein sequence ID" value="CAF0795808.1"/>
    <property type="molecule type" value="Genomic_DNA"/>
</dbReference>
<evidence type="ECO:0000259" key="6">
    <source>
        <dbReference type="Pfam" id="PF04116"/>
    </source>
</evidence>
<comment type="caution">
    <text evidence="7">The sequence shown here is derived from an EMBL/GenBank/DDBJ whole genome shotgun (WGS) entry which is preliminary data.</text>
</comment>
<feature type="transmembrane region" description="Helical" evidence="5">
    <location>
        <begin position="34"/>
        <end position="56"/>
    </location>
</feature>
<keyword evidence="11" id="KW-1185">Reference proteome</keyword>
<dbReference type="GO" id="GO:0005506">
    <property type="term" value="F:iron ion binding"/>
    <property type="evidence" value="ECO:0007669"/>
    <property type="project" value="InterPro"/>
</dbReference>
<dbReference type="GO" id="GO:0016491">
    <property type="term" value="F:oxidoreductase activity"/>
    <property type="evidence" value="ECO:0007669"/>
    <property type="project" value="InterPro"/>
</dbReference>
<dbReference type="InterPro" id="IPR006694">
    <property type="entry name" value="Fatty_acid_hydroxylase"/>
</dbReference>
<dbReference type="PANTHER" id="PTHR11863">
    <property type="entry name" value="STEROL DESATURASE"/>
    <property type="match status" value="1"/>
</dbReference>
<dbReference type="Proteomes" id="UP000677228">
    <property type="component" value="Unassembled WGS sequence"/>
</dbReference>